<gene>
    <name evidence="1" type="ORF">METZ01_LOCUS512279</name>
</gene>
<sequence length="195" mass="21421">MMSDDAIGMFAGFIDSSGLGFYDPALNKGFNRRDSGMPTTDVSRMVTFFLEEFDRRILREEDMADKPPVGGPLIDQMNYELPDCEAGEGVDETGQLTWLGDDPARYVYILEEGSSNPGVPPNYDLPEGTIWRVDVAPQDSPLDSGITLGDVPQGGFQVYPEVGIAPESLVPGERYHLYVLFDVAMPVARCVFEAP</sequence>
<protein>
    <submittedName>
        <fullName evidence="1">Uncharacterized protein</fullName>
    </submittedName>
</protein>
<dbReference type="AlphaFoldDB" id="A0A383ET78"/>
<name>A0A383ET78_9ZZZZ</name>
<organism evidence="1">
    <name type="scientific">marine metagenome</name>
    <dbReference type="NCBI Taxonomy" id="408172"/>
    <lineage>
        <taxon>unclassified sequences</taxon>
        <taxon>metagenomes</taxon>
        <taxon>ecological metagenomes</taxon>
    </lineage>
</organism>
<reference evidence="1" key="1">
    <citation type="submission" date="2018-05" db="EMBL/GenBank/DDBJ databases">
        <authorList>
            <person name="Lanie J.A."/>
            <person name="Ng W.-L."/>
            <person name="Kazmierczak K.M."/>
            <person name="Andrzejewski T.M."/>
            <person name="Davidsen T.M."/>
            <person name="Wayne K.J."/>
            <person name="Tettelin H."/>
            <person name="Glass J.I."/>
            <person name="Rusch D."/>
            <person name="Podicherti R."/>
            <person name="Tsui H.-C.T."/>
            <person name="Winkler M.E."/>
        </authorList>
    </citation>
    <scope>NUCLEOTIDE SEQUENCE</scope>
</reference>
<accession>A0A383ET78</accession>
<dbReference type="EMBL" id="UINC01228209">
    <property type="protein sequence ID" value="SVE59425.1"/>
    <property type="molecule type" value="Genomic_DNA"/>
</dbReference>
<proteinExistence type="predicted"/>
<evidence type="ECO:0000313" key="1">
    <source>
        <dbReference type="EMBL" id="SVE59425.1"/>
    </source>
</evidence>